<accession>W2S4W7</accession>
<dbReference type="GeneID" id="19969486"/>
<gene>
    <name evidence="3" type="ORF">HMPREF1541_02147</name>
</gene>
<name>W2S4W7_CYPE1</name>
<dbReference type="PANTHER" id="PTHR43011:SF1">
    <property type="entry name" value="IRON-SULFUR CLUSTER ASSEMBLY 2 HOMOLOG, MITOCHONDRIAL"/>
    <property type="match status" value="1"/>
</dbReference>
<dbReference type="HOGENOM" id="CLU_069054_1_0_1"/>
<dbReference type="PANTHER" id="PTHR43011">
    <property type="entry name" value="IRON-SULFUR CLUSTER ASSEMBLY 2 HOMOLOG, MITOCHONDRIAL"/>
    <property type="match status" value="1"/>
</dbReference>
<feature type="domain" description="Core" evidence="2">
    <location>
        <begin position="73"/>
        <end position="198"/>
    </location>
</feature>
<dbReference type="InterPro" id="IPR035903">
    <property type="entry name" value="HesB-like_dom_sf"/>
</dbReference>
<evidence type="ECO:0000313" key="4">
    <source>
        <dbReference type="Proteomes" id="UP000030752"/>
    </source>
</evidence>
<dbReference type="NCBIfam" id="TIGR00049">
    <property type="entry name" value="iron-sulfur cluster assembly accessory protein"/>
    <property type="match status" value="1"/>
</dbReference>
<organism evidence="3 4">
    <name type="scientific">Cyphellophora europaea (strain CBS 101466)</name>
    <name type="common">Phialophora europaea</name>
    <dbReference type="NCBI Taxonomy" id="1220924"/>
    <lineage>
        <taxon>Eukaryota</taxon>
        <taxon>Fungi</taxon>
        <taxon>Dikarya</taxon>
        <taxon>Ascomycota</taxon>
        <taxon>Pezizomycotina</taxon>
        <taxon>Eurotiomycetes</taxon>
        <taxon>Chaetothyriomycetidae</taxon>
        <taxon>Chaetothyriales</taxon>
        <taxon>Cyphellophoraceae</taxon>
        <taxon>Cyphellophora</taxon>
    </lineage>
</organism>
<dbReference type="STRING" id="1220924.W2S4W7"/>
<dbReference type="VEuPathDB" id="FungiDB:HMPREF1541_02147"/>
<dbReference type="GO" id="GO:0005739">
    <property type="term" value="C:mitochondrion"/>
    <property type="evidence" value="ECO:0007669"/>
    <property type="project" value="TreeGrafter"/>
</dbReference>
<dbReference type="Gene3D" id="2.60.300.12">
    <property type="entry name" value="HesB-like domain"/>
    <property type="match status" value="1"/>
</dbReference>
<reference evidence="3 4" key="1">
    <citation type="submission" date="2013-03" db="EMBL/GenBank/DDBJ databases">
        <title>The Genome Sequence of Phialophora europaea CBS 101466.</title>
        <authorList>
            <consortium name="The Broad Institute Genomics Platform"/>
            <person name="Cuomo C."/>
            <person name="de Hoog S."/>
            <person name="Gorbushina A."/>
            <person name="Walker B."/>
            <person name="Young S.K."/>
            <person name="Zeng Q."/>
            <person name="Gargeya S."/>
            <person name="Fitzgerald M."/>
            <person name="Haas B."/>
            <person name="Abouelleil A."/>
            <person name="Allen A.W."/>
            <person name="Alvarado L."/>
            <person name="Arachchi H.M."/>
            <person name="Berlin A.M."/>
            <person name="Chapman S.B."/>
            <person name="Gainer-Dewar J."/>
            <person name="Goldberg J."/>
            <person name="Griggs A."/>
            <person name="Gujja S."/>
            <person name="Hansen M."/>
            <person name="Howarth C."/>
            <person name="Imamovic A."/>
            <person name="Ireland A."/>
            <person name="Larimer J."/>
            <person name="McCowan C."/>
            <person name="Murphy C."/>
            <person name="Pearson M."/>
            <person name="Poon T.W."/>
            <person name="Priest M."/>
            <person name="Roberts A."/>
            <person name="Saif S."/>
            <person name="Shea T."/>
            <person name="Sisk P."/>
            <person name="Sykes S."/>
            <person name="Wortman J."/>
            <person name="Nusbaum C."/>
            <person name="Birren B."/>
        </authorList>
    </citation>
    <scope>NUCLEOTIDE SEQUENCE [LARGE SCALE GENOMIC DNA]</scope>
    <source>
        <strain evidence="3 4">CBS 101466</strain>
    </source>
</reference>
<dbReference type="Pfam" id="PF01521">
    <property type="entry name" value="Fe-S_biosyn"/>
    <property type="match status" value="1"/>
</dbReference>
<dbReference type="InterPro" id="IPR000361">
    <property type="entry name" value="ATAP_core_dom"/>
</dbReference>
<dbReference type="InterPro" id="IPR016092">
    <property type="entry name" value="ATAP"/>
</dbReference>
<sequence>MRRHAHDPAAFFRGARCFSSPSSSVTPRPAHYATVRKLPTLVPNTKRPLSTSTPRPATAAVLNPRVDDEGNNMTITISENAAKRLKQITSTPQKRNTLAKSQVAPDSHLRVTVTSGGCHGFQYMMSLEPADKIDPAEDTVFAVDVGGDMGEAGKAEVVMDEPSLELLTGSTVDFVTELIGSQFKIVGNPKASSSCGCGTSFDIQ</sequence>
<keyword evidence="4" id="KW-1185">Reference proteome</keyword>
<proteinExistence type="inferred from homology"/>
<dbReference type="GO" id="GO:0051537">
    <property type="term" value="F:2 iron, 2 sulfur cluster binding"/>
    <property type="evidence" value="ECO:0007669"/>
    <property type="project" value="TreeGrafter"/>
</dbReference>
<dbReference type="GO" id="GO:0051539">
    <property type="term" value="F:4 iron, 4 sulfur cluster binding"/>
    <property type="evidence" value="ECO:0007669"/>
    <property type="project" value="TreeGrafter"/>
</dbReference>
<dbReference type="RefSeq" id="XP_008714725.1">
    <property type="nucleotide sequence ID" value="XM_008716503.1"/>
</dbReference>
<dbReference type="OrthoDB" id="1938621at2759"/>
<dbReference type="FunCoup" id="W2S4W7">
    <property type="interactions" value="277"/>
</dbReference>
<dbReference type="GO" id="GO:0005506">
    <property type="term" value="F:iron ion binding"/>
    <property type="evidence" value="ECO:0007669"/>
    <property type="project" value="TreeGrafter"/>
</dbReference>
<dbReference type="SUPFAM" id="SSF89360">
    <property type="entry name" value="HesB-like domain"/>
    <property type="match status" value="1"/>
</dbReference>
<comment type="similarity">
    <text evidence="1">Belongs to the HesB/IscA family.</text>
</comment>
<dbReference type="GO" id="GO:0016226">
    <property type="term" value="P:iron-sulfur cluster assembly"/>
    <property type="evidence" value="ECO:0007669"/>
    <property type="project" value="InterPro"/>
</dbReference>
<dbReference type="InParanoid" id="W2S4W7"/>
<evidence type="ECO:0000313" key="3">
    <source>
        <dbReference type="EMBL" id="ETN42989.1"/>
    </source>
</evidence>
<protein>
    <recommendedName>
        <fullName evidence="2">Core domain-containing protein</fullName>
    </recommendedName>
</protein>
<dbReference type="EMBL" id="KB822718">
    <property type="protein sequence ID" value="ETN42989.1"/>
    <property type="molecule type" value="Genomic_DNA"/>
</dbReference>
<dbReference type="eggNOG" id="KOG1119">
    <property type="taxonomic scope" value="Eukaryota"/>
</dbReference>
<dbReference type="FunFam" id="2.60.300.12:FF:000013">
    <property type="entry name" value="Iron-sulfur assembly protein 2"/>
    <property type="match status" value="1"/>
</dbReference>
<dbReference type="Proteomes" id="UP000030752">
    <property type="component" value="Unassembled WGS sequence"/>
</dbReference>
<dbReference type="AlphaFoldDB" id="W2S4W7"/>
<evidence type="ECO:0000256" key="1">
    <source>
        <dbReference type="ARBA" id="ARBA00006718"/>
    </source>
</evidence>
<evidence type="ECO:0000259" key="2">
    <source>
        <dbReference type="Pfam" id="PF01521"/>
    </source>
</evidence>